<organism evidence="1 2">
    <name type="scientific">Acetobacter orleanensis</name>
    <dbReference type="NCBI Taxonomy" id="104099"/>
    <lineage>
        <taxon>Bacteria</taxon>
        <taxon>Pseudomonadati</taxon>
        <taxon>Pseudomonadota</taxon>
        <taxon>Alphaproteobacteria</taxon>
        <taxon>Acetobacterales</taxon>
        <taxon>Acetobacteraceae</taxon>
        <taxon>Acetobacter</taxon>
    </lineage>
</organism>
<keyword evidence="2" id="KW-1185">Reference proteome</keyword>
<gene>
    <name evidence="1" type="ORF">AOR01nite_04130</name>
</gene>
<dbReference type="Gene3D" id="3.40.50.300">
    <property type="entry name" value="P-loop containing nucleotide triphosphate hydrolases"/>
    <property type="match status" value="1"/>
</dbReference>
<dbReference type="SUPFAM" id="SSF52540">
    <property type="entry name" value="P-loop containing nucleoside triphosphate hydrolases"/>
    <property type="match status" value="1"/>
</dbReference>
<accession>A0A4Y3TI23</accession>
<dbReference type="Pfam" id="PF13469">
    <property type="entry name" value="Sulfotransfer_3"/>
    <property type="match status" value="1"/>
</dbReference>
<dbReference type="RefSeq" id="WP_244463303.1">
    <property type="nucleotide sequence ID" value="NZ_BJMU01000001.1"/>
</dbReference>
<name>A0A4Y3TI23_9PROT</name>
<sequence length="279" mass="31673">MPTSSVHFMSGLPRSGSTLLSAILMQNPAVRHAGIITPVAPMMVKLSSLMVEGEYATEFDEETRKRLLRGVLSHYYCEKDPETGRRAGMIIDNNRMWCTRLGLIEHLFPAARIICCVRNPVWIIDSFERVIQKDPALGSKLVPIERRGTLYDRVEALTAPNGSFGYCWRALQEAFYSTLAHKLIVVEYDRLVKHPQDTVGHVASLLKLPEWRYDFNDVEFNGASGFDQALNTPGLHEVRRKVAYMPRRPVLPPEIVERLSGELFWRNPERNPGRATVLA</sequence>
<dbReference type="Proteomes" id="UP000317617">
    <property type="component" value="Unassembled WGS sequence"/>
</dbReference>
<protein>
    <recommendedName>
        <fullName evidence="3">Sulfotransferase</fullName>
    </recommendedName>
</protein>
<proteinExistence type="predicted"/>
<comment type="caution">
    <text evidence="1">The sequence shown here is derived from an EMBL/GenBank/DDBJ whole genome shotgun (WGS) entry which is preliminary data.</text>
</comment>
<dbReference type="EMBL" id="BJMU01000001">
    <property type="protein sequence ID" value="GEB81936.1"/>
    <property type="molecule type" value="Genomic_DNA"/>
</dbReference>
<evidence type="ECO:0008006" key="3">
    <source>
        <dbReference type="Google" id="ProtNLM"/>
    </source>
</evidence>
<dbReference type="AlphaFoldDB" id="A0A4Y3TI23"/>
<dbReference type="STRING" id="104099.AD949_13355"/>
<evidence type="ECO:0000313" key="2">
    <source>
        <dbReference type="Proteomes" id="UP000317617"/>
    </source>
</evidence>
<reference evidence="1 2" key="1">
    <citation type="submission" date="2019-06" db="EMBL/GenBank/DDBJ databases">
        <title>Whole genome shotgun sequence of Acetobacter orleanensis NBRC 13752.</title>
        <authorList>
            <person name="Hosoyama A."/>
            <person name="Uohara A."/>
            <person name="Ohji S."/>
            <person name="Ichikawa N."/>
        </authorList>
    </citation>
    <scope>NUCLEOTIDE SEQUENCE [LARGE SCALE GENOMIC DNA]</scope>
    <source>
        <strain evidence="1 2">NBRC 13752</strain>
    </source>
</reference>
<evidence type="ECO:0000313" key="1">
    <source>
        <dbReference type="EMBL" id="GEB81936.1"/>
    </source>
</evidence>
<dbReference type="InterPro" id="IPR027417">
    <property type="entry name" value="P-loop_NTPase"/>
</dbReference>